<proteinExistence type="predicted"/>
<evidence type="ECO:0000313" key="2">
    <source>
        <dbReference type="Proteomes" id="UP001219349"/>
    </source>
</evidence>
<sequence>MAVNINCDMGESFSLYTMGDDEAIMPYITQANIACGFHGSDPNHMRQTVELAKRHGVSIGAHVSLPDLPGFGRREMKIDRAEMANIVIYQIGALKEFLSIAGLRLGHVKPHGALYGMAARQDHIAHAICDATQHLGVPIFGLSGTLHEEIYTARGLQFTPEFFADLDYDDQGRLLITRQHPKLDPDAVAQKALRAVRDGTVLSPGGVENPVRVETICIHSDTPNVLAIAQSVRAALADYLADPTATQTDITGATHG</sequence>
<dbReference type="InterPro" id="IPR005501">
    <property type="entry name" value="LamB/YcsF/PxpA-like"/>
</dbReference>
<protein>
    <submittedName>
        <fullName evidence="1">5-oxoprolinase subunit PxpA</fullName>
        <ecNumber evidence="1">3.5.2.9</ecNumber>
    </submittedName>
</protein>
<evidence type="ECO:0000313" key="1">
    <source>
        <dbReference type="EMBL" id="WCR08522.1"/>
    </source>
</evidence>
<gene>
    <name evidence="1" type="primary">pxpA</name>
    <name evidence="1" type="ORF">JHX87_06830</name>
</gene>
<dbReference type="PANTHER" id="PTHR30292:SF0">
    <property type="entry name" value="5-OXOPROLINASE SUBUNIT A"/>
    <property type="match status" value="1"/>
</dbReference>
<dbReference type="EC" id="3.5.2.9" evidence="1"/>
<dbReference type="RefSeq" id="WP_271883412.1">
    <property type="nucleotide sequence ID" value="NZ_CP067136.1"/>
</dbReference>
<organism evidence="1 2">
    <name type="scientific">Paracoccus fistulariae</name>
    <dbReference type="NCBI Taxonomy" id="658446"/>
    <lineage>
        <taxon>Bacteria</taxon>
        <taxon>Pseudomonadati</taxon>
        <taxon>Pseudomonadota</taxon>
        <taxon>Alphaproteobacteria</taxon>
        <taxon>Rhodobacterales</taxon>
        <taxon>Paracoccaceae</taxon>
        <taxon>Paracoccus</taxon>
    </lineage>
</organism>
<dbReference type="NCBIfam" id="NF003816">
    <property type="entry name" value="PRK05406.1-5"/>
    <property type="match status" value="1"/>
</dbReference>
<dbReference type="SUPFAM" id="SSF88713">
    <property type="entry name" value="Glycoside hydrolase/deacetylase"/>
    <property type="match status" value="1"/>
</dbReference>
<dbReference type="GO" id="GO:0017168">
    <property type="term" value="F:5-oxoprolinase (ATP-hydrolyzing) activity"/>
    <property type="evidence" value="ECO:0007669"/>
    <property type="project" value="UniProtKB-EC"/>
</dbReference>
<reference evidence="1 2" key="1">
    <citation type="submission" date="2021-01" db="EMBL/GenBank/DDBJ databases">
        <title>Biogeographic distribution of Paracoccus.</title>
        <authorList>
            <person name="Hollensteiner J."/>
            <person name="Leineberger J."/>
            <person name="Brinkhoff T."/>
            <person name="Daniel R."/>
        </authorList>
    </citation>
    <scope>NUCLEOTIDE SEQUENCE [LARGE SCALE GENOMIC DNA]</scope>
    <source>
        <strain evidence="1 2">KCTC 22803</strain>
    </source>
</reference>
<dbReference type="InterPro" id="IPR011330">
    <property type="entry name" value="Glyco_hydro/deAcase_b/a-brl"/>
</dbReference>
<keyword evidence="2" id="KW-1185">Reference proteome</keyword>
<dbReference type="Gene3D" id="3.20.20.370">
    <property type="entry name" value="Glycoside hydrolase/deacetylase"/>
    <property type="match status" value="1"/>
</dbReference>
<dbReference type="Proteomes" id="UP001219349">
    <property type="component" value="Chromosome"/>
</dbReference>
<dbReference type="NCBIfam" id="NF003814">
    <property type="entry name" value="PRK05406.1-3"/>
    <property type="match status" value="1"/>
</dbReference>
<name>A0ABY7SNH4_9RHOB</name>
<dbReference type="EMBL" id="CP067136">
    <property type="protein sequence ID" value="WCR08522.1"/>
    <property type="molecule type" value="Genomic_DNA"/>
</dbReference>
<dbReference type="CDD" id="cd11665">
    <property type="entry name" value="LamB_like"/>
    <property type="match status" value="1"/>
</dbReference>
<keyword evidence="1" id="KW-0378">Hydrolase</keyword>
<dbReference type="Pfam" id="PF03746">
    <property type="entry name" value="LamB_YcsF"/>
    <property type="match status" value="1"/>
</dbReference>
<accession>A0ABY7SNH4</accession>
<dbReference type="PANTHER" id="PTHR30292">
    <property type="entry name" value="UNCHARACTERIZED PROTEIN YBGL-RELATED"/>
    <property type="match status" value="1"/>
</dbReference>